<accession>A0A285ZR23</accession>
<feature type="signal peptide" evidence="1">
    <location>
        <begin position="1"/>
        <end position="19"/>
    </location>
</feature>
<name>A0A285ZR23_9SPHI</name>
<protein>
    <recommendedName>
        <fullName evidence="4">DUF4861 domain-containing protein</fullName>
    </recommendedName>
</protein>
<evidence type="ECO:0008006" key="4">
    <source>
        <dbReference type="Google" id="ProtNLM"/>
    </source>
</evidence>
<dbReference type="OrthoDB" id="9800230at2"/>
<evidence type="ECO:0000313" key="3">
    <source>
        <dbReference type="Proteomes" id="UP000219281"/>
    </source>
</evidence>
<keyword evidence="3" id="KW-1185">Reference proteome</keyword>
<evidence type="ECO:0000256" key="1">
    <source>
        <dbReference type="SAM" id="SignalP"/>
    </source>
</evidence>
<sequence length="371" mass="42015">MKRLSLFAISSLLCFNSYAQTISIKNKSALKREGELVRIDWNELLKRNPKIDTSNLQVVNQATFAQVPFQLEKVGSNEVKFLLLQVSVQPKSTLKVILQDEKSTPLNAKTYGRYVPERKDDFAWENDKIAFRMYGKALEGSNENAYGIDVWVKRTSELVINKRYKVDNYHKDHGDGLDYYSVGQTLGAGDMAPYLADSVWYLGNYKSYKILDNGPLRTTFQLNYDEASANNQRIEVQKLVSIDAGSQMNRIENSYKFKEAGLLPVAVGLATRNEKDKQILQDDKGVIGYWEPVHGEDGITGVGAVLISPIKVVKKHNQLLAVTEVKANEPVVYYNGAAWNKAGEITDSQQWFDYLKNFKQKLQQPLVVKVN</sequence>
<dbReference type="AlphaFoldDB" id="A0A285ZR23"/>
<dbReference type="RefSeq" id="WP_097128296.1">
    <property type="nucleotide sequence ID" value="NZ_OCMT01000001.1"/>
</dbReference>
<reference evidence="3" key="1">
    <citation type="submission" date="2017-09" db="EMBL/GenBank/DDBJ databases">
        <authorList>
            <person name="Varghese N."/>
            <person name="Submissions S."/>
        </authorList>
    </citation>
    <scope>NUCLEOTIDE SEQUENCE [LARGE SCALE GENOMIC DNA]</scope>
    <source>
        <strain evidence="3">CGMCC 1.12803</strain>
    </source>
</reference>
<organism evidence="2 3">
    <name type="scientific">Pedobacter xixiisoli</name>
    <dbReference type="NCBI Taxonomy" id="1476464"/>
    <lineage>
        <taxon>Bacteria</taxon>
        <taxon>Pseudomonadati</taxon>
        <taxon>Bacteroidota</taxon>
        <taxon>Sphingobacteriia</taxon>
        <taxon>Sphingobacteriales</taxon>
        <taxon>Sphingobacteriaceae</taxon>
        <taxon>Pedobacter</taxon>
    </lineage>
</organism>
<dbReference type="EMBL" id="OCMT01000001">
    <property type="protein sequence ID" value="SOD12104.1"/>
    <property type="molecule type" value="Genomic_DNA"/>
</dbReference>
<dbReference type="Pfam" id="PF16153">
    <property type="entry name" value="DUF4861"/>
    <property type="match status" value="1"/>
</dbReference>
<feature type="chain" id="PRO_5013103522" description="DUF4861 domain-containing protein" evidence="1">
    <location>
        <begin position="20"/>
        <end position="371"/>
    </location>
</feature>
<gene>
    <name evidence="2" type="ORF">SAMN06297358_0496</name>
</gene>
<dbReference type="Proteomes" id="UP000219281">
    <property type="component" value="Unassembled WGS sequence"/>
</dbReference>
<evidence type="ECO:0000313" key="2">
    <source>
        <dbReference type="EMBL" id="SOD12104.1"/>
    </source>
</evidence>
<proteinExistence type="predicted"/>
<dbReference type="InterPro" id="IPR032342">
    <property type="entry name" value="DUF4861"/>
</dbReference>
<keyword evidence="1" id="KW-0732">Signal</keyword>